<sequence length="355" mass="38202">MLEGEEFLRTGFAAGREIAKMACRTGHGVATLPGWEDVADFDFHLDFGESSLVSIEKSGLGFKVAAVDGGSATLLDAGPFLVGARRTGYVVTDSACNTLFGPKTKTVVETFTLKEGGLTYRKAFAKACGREPGKGYVELEKINERLRELEELTAAKEAVLSLDEGDLLLIDGALGGDASKPDALFAELCESASSRKVHIAGVSKSSNLNIGGFPLTRYVERLGRKWLPGRAWFAEITKKGDGTRGEGALSHQFGPIYVAKLDGLSYDAFRIDISAGGGADAGEVFGKLARLCDDAAYPGYPYPLALAHNAVAFEPDDLSELRSVVQRGAMEWGLLQDGWDELFCGFHDILDMNRW</sequence>
<proteinExistence type="predicted"/>
<name>A0A2N3G509_9ACTN</name>
<gene>
    <name evidence="2" type="ORF">CVT63_06115</name>
</gene>
<dbReference type="SMART" id="SM00933">
    <property type="entry name" value="NurA"/>
    <property type="match status" value="1"/>
</dbReference>
<dbReference type="AlphaFoldDB" id="A0A2N3G509"/>
<evidence type="ECO:0000313" key="2">
    <source>
        <dbReference type="EMBL" id="PKQ27796.1"/>
    </source>
</evidence>
<dbReference type="EMBL" id="PHEX01000053">
    <property type="protein sequence ID" value="PKQ27796.1"/>
    <property type="molecule type" value="Genomic_DNA"/>
</dbReference>
<accession>A0A2N3G509</accession>
<comment type="caution">
    <text evidence="2">The sequence shown here is derived from an EMBL/GenBank/DDBJ whole genome shotgun (WGS) entry which is preliminary data.</text>
</comment>
<evidence type="ECO:0000259" key="1">
    <source>
        <dbReference type="SMART" id="SM00933"/>
    </source>
</evidence>
<organism evidence="2 3">
    <name type="scientific">Candidatus Anoxymicrobium japonicum</name>
    <dbReference type="NCBI Taxonomy" id="2013648"/>
    <lineage>
        <taxon>Bacteria</taxon>
        <taxon>Bacillati</taxon>
        <taxon>Actinomycetota</taxon>
        <taxon>Candidatus Geothermincolia</taxon>
        <taxon>Candidatus Geothermincolales</taxon>
        <taxon>Candidatus Anoxymicrobiaceae</taxon>
        <taxon>Candidatus Anoxymicrobium</taxon>
    </lineage>
</organism>
<dbReference type="Pfam" id="PF09376">
    <property type="entry name" value="NurA"/>
    <property type="match status" value="1"/>
</dbReference>
<protein>
    <recommendedName>
        <fullName evidence="1">NurA domain-containing protein</fullName>
    </recommendedName>
</protein>
<reference evidence="2 3" key="1">
    <citation type="journal article" date="2017" name="ISME J.">
        <title>Potential for microbial H2 and metal transformations associated with novel bacteria and archaea in deep terrestrial subsurface sediments.</title>
        <authorList>
            <person name="Hernsdorf A.W."/>
            <person name="Amano Y."/>
            <person name="Miyakawa K."/>
            <person name="Ise K."/>
            <person name="Suzuki Y."/>
            <person name="Anantharaman K."/>
            <person name="Probst A."/>
            <person name="Burstein D."/>
            <person name="Thomas B.C."/>
            <person name="Banfield J.F."/>
        </authorList>
    </citation>
    <scope>NUCLEOTIDE SEQUENCE [LARGE SCALE GENOMIC DNA]</scope>
    <source>
        <strain evidence="2">HGW-Actinobacteria-3</strain>
    </source>
</reference>
<evidence type="ECO:0000313" key="3">
    <source>
        <dbReference type="Proteomes" id="UP000233654"/>
    </source>
</evidence>
<feature type="domain" description="NurA" evidence="1">
    <location>
        <begin position="62"/>
        <end position="313"/>
    </location>
</feature>
<dbReference type="Proteomes" id="UP000233654">
    <property type="component" value="Unassembled WGS sequence"/>
</dbReference>
<dbReference type="InterPro" id="IPR018977">
    <property type="entry name" value="NurA_domain"/>
</dbReference>